<proteinExistence type="predicted"/>
<accession>A0A8J7Q8U1</accession>
<comment type="caution">
    <text evidence="1">The sequence shown here is derived from an EMBL/GenBank/DDBJ whole genome shotgun (WGS) entry which is preliminary data.</text>
</comment>
<dbReference type="AlphaFoldDB" id="A0A8J7Q8U1"/>
<keyword evidence="2" id="KW-1185">Reference proteome</keyword>
<gene>
    <name evidence="1" type="ORF">J3U88_19490</name>
</gene>
<sequence>MAQFRVTKYNPRYRDASGAYRPDEWTSISEIGRNFDGVVFTGTDYVRAEKQYVAVADRFLSLLRVETLTVVGLEARLGGSIADLVSVGRRFLALTSIEEGARLRKQEALVCMRYILRELLWCKLVGDDGVFFHFGYDYYMYLGCDADVSKDQLEMPGMFIEPFQSPYFYDDED</sequence>
<dbReference type="Proteomes" id="UP000664417">
    <property type="component" value="Unassembled WGS sequence"/>
</dbReference>
<evidence type="ECO:0000313" key="2">
    <source>
        <dbReference type="Proteomes" id="UP000664417"/>
    </source>
</evidence>
<dbReference type="EMBL" id="JAFREP010000018">
    <property type="protein sequence ID" value="MBO1320671.1"/>
    <property type="molecule type" value="Genomic_DNA"/>
</dbReference>
<dbReference type="RefSeq" id="WP_207860624.1">
    <property type="nucleotide sequence ID" value="NZ_JAFREP010000018.1"/>
</dbReference>
<organism evidence="1 2">
    <name type="scientific">Acanthopleuribacter pedis</name>
    <dbReference type="NCBI Taxonomy" id="442870"/>
    <lineage>
        <taxon>Bacteria</taxon>
        <taxon>Pseudomonadati</taxon>
        <taxon>Acidobacteriota</taxon>
        <taxon>Holophagae</taxon>
        <taxon>Acanthopleuribacterales</taxon>
        <taxon>Acanthopleuribacteraceae</taxon>
        <taxon>Acanthopleuribacter</taxon>
    </lineage>
</organism>
<name>A0A8J7Q8U1_9BACT</name>
<protein>
    <submittedName>
        <fullName evidence="1">Uncharacterized protein</fullName>
    </submittedName>
</protein>
<evidence type="ECO:0000313" key="1">
    <source>
        <dbReference type="EMBL" id="MBO1320671.1"/>
    </source>
</evidence>
<reference evidence="1" key="1">
    <citation type="submission" date="2021-03" db="EMBL/GenBank/DDBJ databases">
        <authorList>
            <person name="Wang G."/>
        </authorList>
    </citation>
    <scope>NUCLEOTIDE SEQUENCE</scope>
    <source>
        <strain evidence="1">KCTC 12899</strain>
    </source>
</reference>